<feature type="domain" description="Response regulatory" evidence="4">
    <location>
        <begin position="3"/>
        <end position="117"/>
    </location>
</feature>
<dbReference type="PROSITE" id="PS50110">
    <property type="entry name" value="RESPONSE_REGULATORY"/>
    <property type="match status" value="1"/>
</dbReference>
<dbReference type="GO" id="GO:0000156">
    <property type="term" value="F:phosphorelay response regulator activity"/>
    <property type="evidence" value="ECO:0007669"/>
    <property type="project" value="InterPro"/>
</dbReference>
<dbReference type="Gene3D" id="2.40.50.1020">
    <property type="entry name" value="LytTr DNA-binding domain"/>
    <property type="match status" value="1"/>
</dbReference>
<dbReference type="Proteomes" id="UP000095743">
    <property type="component" value="Chromosome"/>
</dbReference>
<dbReference type="PANTHER" id="PTHR37299:SF1">
    <property type="entry name" value="STAGE 0 SPORULATION PROTEIN A HOMOLOG"/>
    <property type="match status" value="1"/>
</dbReference>
<dbReference type="KEGG" id="gfe:Gferi_20660"/>
<evidence type="ECO:0000259" key="5">
    <source>
        <dbReference type="PROSITE" id="PS50930"/>
    </source>
</evidence>
<proteinExistence type="predicted"/>
<evidence type="ECO:0000256" key="2">
    <source>
        <dbReference type="ARBA" id="ARBA00024867"/>
    </source>
</evidence>
<dbReference type="PANTHER" id="PTHR37299">
    <property type="entry name" value="TRANSCRIPTIONAL REGULATOR-RELATED"/>
    <property type="match status" value="1"/>
</dbReference>
<dbReference type="SMART" id="SM00448">
    <property type="entry name" value="REC"/>
    <property type="match status" value="1"/>
</dbReference>
<dbReference type="SUPFAM" id="SSF52172">
    <property type="entry name" value="CheY-like"/>
    <property type="match status" value="1"/>
</dbReference>
<dbReference type="EMBL" id="CP017269">
    <property type="protein sequence ID" value="AOT71732.1"/>
    <property type="molecule type" value="Genomic_DNA"/>
</dbReference>
<evidence type="ECO:0000313" key="6">
    <source>
        <dbReference type="EMBL" id="AOT71732.1"/>
    </source>
</evidence>
<gene>
    <name evidence="6" type="ORF">Gferi_20660</name>
</gene>
<dbReference type="PROSITE" id="PS50930">
    <property type="entry name" value="HTH_LYTTR"/>
    <property type="match status" value="1"/>
</dbReference>
<feature type="domain" description="HTH LytTR-type" evidence="5">
    <location>
        <begin position="148"/>
        <end position="252"/>
    </location>
</feature>
<dbReference type="SMART" id="SM00850">
    <property type="entry name" value="LytTR"/>
    <property type="match status" value="1"/>
</dbReference>
<dbReference type="InterPro" id="IPR001789">
    <property type="entry name" value="Sig_transdc_resp-reg_receiver"/>
</dbReference>
<accession>A0A1D8GLI6</accession>
<evidence type="ECO:0000256" key="1">
    <source>
        <dbReference type="ARBA" id="ARBA00018672"/>
    </source>
</evidence>
<dbReference type="InterPro" id="IPR011006">
    <property type="entry name" value="CheY-like_superfamily"/>
</dbReference>
<dbReference type="InterPro" id="IPR046947">
    <property type="entry name" value="LytR-like"/>
</dbReference>
<organism evidence="6 7">
    <name type="scientific">Geosporobacter ferrireducens</name>
    <dbReference type="NCBI Taxonomy" id="1424294"/>
    <lineage>
        <taxon>Bacteria</taxon>
        <taxon>Bacillati</taxon>
        <taxon>Bacillota</taxon>
        <taxon>Clostridia</taxon>
        <taxon>Peptostreptococcales</taxon>
        <taxon>Thermotaleaceae</taxon>
        <taxon>Geosporobacter</taxon>
    </lineage>
</organism>
<dbReference type="Pfam" id="PF04397">
    <property type="entry name" value="LytTR"/>
    <property type="match status" value="1"/>
</dbReference>
<dbReference type="Gene3D" id="3.40.50.2300">
    <property type="match status" value="1"/>
</dbReference>
<comment type="function">
    <text evidence="2">May play the central regulatory role in sporulation. It may be an element of the effector pathway responsible for the activation of sporulation genes in response to nutritional stress. Spo0A may act in concert with spo0H (a sigma factor) to control the expression of some genes that are critical to the sporulation process.</text>
</comment>
<evidence type="ECO:0000313" key="7">
    <source>
        <dbReference type="Proteomes" id="UP000095743"/>
    </source>
</evidence>
<dbReference type="RefSeq" id="WP_069979876.1">
    <property type="nucleotide sequence ID" value="NZ_CP017269.1"/>
</dbReference>
<evidence type="ECO:0000256" key="3">
    <source>
        <dbReference type="PROSITE-ProRule" id="PRU00169"/>
    </source>
</evidence>
<dbReference type="STRING" id="1424294.Gferi_20660"/>
<name>A0A1D8GLI6_9FIRM</name>
<dbReference type="GO" id="GO:0003677">
    <property type="term" value="F:DNA binding"/>
    <property type="evidence" value="ECO:0007669"/>
    <property type="project" value="InterPro"/>
</dbReference>
<evidence type="ECO:0000259" key="4">
    <source>
        <dbReference type="PROSITE" id="PS50110"/>
    </source>
</evidence>
<dbReference type="Pfam" id="PF00072">
    <property type="entry name" value="Response_reg"/>
    <property type="match status" value="1"/>
</dbReference>
<keyword evidence="3" id="KW-0597">Phosphoprotein</keyword>
<dbReference type="AlphaFoldDB" id="A0A1D8GLI6"/>
<protein>
    <recommendedName>
        <fullName evidence="1">Stage 0 sporulation protein A homolog</fullName>
    </recommendedName>
</protein>
<reference evidence="6 7" key="1">
    <citation type="submission" date="2016-09" db="EMBL/GenBank/DDBJ databases">
        <title>Genomic analysis reveals versatility of anaerobic energy metabolism of Geosporobacter ferrireducens IRF9 of phylum Firmicutes.</title>
        <authorList>
            <person name="Kim S.-J."/>
        </authorList>
    </citation>
    <scope>NUCLEOTIDE SEQUENCE [LARGE SCALE GENOMIC DNA]</scope>
    <source>
        <strain evidence="6 7">IRF9</strain>
    </source>
</reference>
<feature type="modified residue" description="4-aspartylphosphate" evidence="3">
    <location>
        <position position="54"/>
    </location>
</feature>
<sequence length="253" mass="29952">MLKVVIGEDNRHERLMLKKMLNRISDLVVEGEADNGPDLIELVDKLKPQIVFLDINMPKMSGLEAAIELLDINPQIFIIFATAYDHYTREAFDVYAFDYLVKPYDFERIVKTVDRIKRFVYYPFNGIRQAEKAVEYDSIQMNNRHQHMIIQADERLIFIKMKEIILITRNSRKTEIHTHRGVYKISESLEKIESKLDDSFFRCHRGYIINVDKIVGMHPWGNKTYLVQLENTKETALITMEKLKLFRQIYCML</sequence>
<dbReference type="InterPro" id="IPR007492">
    <property type="entry name" value="LytTR_DNA-bd_dom"/>
</dbReference>
<keyword evidence="7" id="KW-1185">Reference proteome</keyword>